<dbReference type="GO" id="GO:0034553">
    <property type="term" value="P:mitochondrial respiratory chain complex II assembly"/>
    <property type="evidence" value="ECO:0007669"/>
    <property type="project" value="TreeGrafter"/>
</dbReference>
<dbReference type="Pfam" id="PF03937">
    <property type="entry name" value="Sdh5"/>
    <property type="match status" value="1"/>
</dbReference>
<dbReference type="InterPro" id="IPR005631">
    <property type="entry name" value="SDH"/>
</dbReference>
<dbReference type="GO" id="GO:0006121">
    <property type="term" value="P:mitochondrial electron transport, succinate to ubiquinone"/>
    <property type="evidence" value="ECO:0007669"/>
    <property type="project" value="TreeGrafter"/>
</dbReference>
<dbReference type="SUPFAM" id="SSF109910">
    <property type="entry name" value="YgfY-like"/>
    <property type="match status" value="1"/>
</dbReference>
<dbReference type="PANTHER" id="PTHR12469">
    <property type="entry name" value="PROTEIN EMI5 HOMOLOG, MITOCHONDRIAL"/>
    <property type="match status" value="1"/>
</dbReference>
<keyword evidence="3" id="KW-1185">Reference proteome</keyword>
<evidence type="ECO:0000256" key="1">
    <source>
        <dbReference type="ARBA" id="ARBA00023186"/>
    </source>
</evidence>
<dbReference type="Proteomes" id="UP000515908">
    <property type="component" value="Chromosome 03"/>
</dbReference>
<evidence type="ECO:0000313" key="3">
    <source>
        <dbReference type="Proteomes" id="UP000515908"/>
    </source>
</evidence>
<dbReference type="AlphaFoldDB" id="A0A7G2C3I8"/>
<dbReference type="GO" id="GO:0005739">
    <property type="term" value="C:mitochondrion"/>
    <property type="evidence" value="ECO:0007669"/>
    <property type="project" value="TreeGrafter"/>
</dbReference>
<dbReference type="Gene3D" id="1.10.150.250">
    <property type="entry name" value="Flavinator of succinate dehydrogenase"/>
    <property type="match status" value="1"/>
</dbReference>
<dbReference type="EMBL" id="LR877147">
    <property type="protein sequence ID" value="CAD2214276.1"/>
    <property type="molecule type" value="Genomic_DNA"/>
</dbReference>
<dbReference type="InterPro" id="IPR036714">
    <property type="entry name" value="SDH_sf"/>
</dbReference>
<keyword evidence="1" id="KW-0143">Chaperone</keyword>
<organism evidence="2 3">
    <name type="scientific">Angomonas deanei</name>
    <dbReference type="NCBI Taxonomy" id="59799"/>
    <lineage>
        <taxon>Eukaryota</taxon>
        <taxon>Discoba</taxon>
        <taxon>Euglenozoa</taxon>
        <taxon>Kinetoplastea</taxon>
        <taxon>Metakinetoplastina</taxon>
        <taxon>Trypanosomatida</taxon>
        <taxon>Trypanosomatidae</taxon>
        <taxon>Strigomonadinae</taxon>
        <taxon>Angomonas</taxon>
    </lineage>
</organism>
<reference evidence="2 3" key="1">
    <citation type="submission" date="2020-08" db="EMBL/GenBank/DDBJ databases">
        <authorList>
            <person name="Newling K."/>
            <person name="Davey J."/>
            <person name="Forrester S."/>
        </authorList>
    </citation>
    <scope>NUCLEOTIDE SEQUENCE [LARGE SCALE GENOMIC DNA]</scope>
    <source>
        <strain evidence="3">Crithidia deanei Carvalho (ATCC PRA-265)</strain>
    </source>
</reference>
<dbReference type="GO" id="GO:0006099">
    <property type="term" value="P:tricarboxylic acid cycle"/>
    <property type="evidence" value="ECO:0007669"/>
    <property type="project" value="TreeGrafter"/>
</dbReference>
<gene>
    <name evidence="2" type="ORF">ADEAN_000172100</name>
</gene>
<name>A0A7G2C3I8_9TRYP</name>
<dbReference type="VEuPathDB" id="TriTrypDB:ADEAN_000172100"/>
<proteinExistence type="predicted"/>
<dbReference type="PANTHER" id="PTHR12469:SF2">
    <property type="entry name" value="SUCCINATE DEHYDROGENASE ASSEMBLY FACTOR 2, MITOCHONDRIAL"/>
    <property type="match status" value="1"/>
</dbReference>
<evidence type="ECO:0000313" key="2">
    <source>
        <dbReference type="EMBL" id="CAD2214276.1"/>
    </source>
</evidence>
<sequence length="76" mass="8924">MVEMDLIFGHFARRKLSTLDAELLDEYDMLLKQLDSDLFRWLIVGEKAPDDVENSKCYHALKDFIANERTELLGNY</sequence>
<dbReference type="OrthoDB" id="278346at2759"/>
<accession>A0A7G2C3I8</accession>
<protein>
    <submittedName>
        <fullName evidence="2">Flavinator of succinate dehydrogenase, putative</fullName>
    </submittedName>
</protein>